<name>A0A914Q0W2_9BILA</name>
<keyword evidence="2" id="KW-1185">Reference proteome</keyword>
<evidence type="ECO:0000313" key="2">
    <source>
        <dbReference type="Proteomes" id="UP000887578"/>
    </source>
</evidence>
<dbReference type="AlphaFoldDB" id="A0A914Q0W2"/>
<protein>
    <submittedName>
        <fullName evidence="3">Uncharacterized protein</fullName>
    </submittedName>
</protein>
<evidence type="ECO:0000256" key="1">
    <source>
        <dbReference type="SAM" id="MobiDB-lite"/>
    </source>
</evidence>
<accession>A0A914Q0W2</accession>
<evidence type="ECO:0000313" key="3">
    <source>
        <dbReference type="WBParaSite" id="PDA_v2.g20773.t1"/>
    </source>
</evidence>
<organism evidence="2 3">
    <name type="scientific">Panagrolaimus davidi</name>
    <dbReference type="NCBI Taxonomy" id="227884"/>
    <lineage>
        <taxon>Eukaryota</taxon>
        <taxon>Metazoa</taxon>
        <taxon>Ecdysozoa</taxon>
        <taxon>Nematoda</taxon>
        <taxon>Chromadorea</taxon>
        <taxon>Rhabditida</taxon>
        <taxon>Tylenchina</taxon>
        <taxon>Panagrolaimomorpha</taxon>
        <taxon>Panagrolaimoidea</taxon>
        <taxon>Panagrolaimidae</taxon>
        <taxon>Panagrolaimus</taxon>
    </lineage>
</organism>
<feature type="compositionally biased region" description="Acidic residues" evidence="1">
    <location>
        <begin position="264"/>
        <end position="274"/>
    </location>
</feature>
<proteinExistence type="predicted"/>
<dbReference type="Proteomes" id="UP000887578">
    <property type="component" value="Unplaced"/>
</dbReference>
<feature type="region of interest" description="Disordered" evidence="1">
    <location>
        <begin position="220"/>
        <end position="284"/>
    </location>
</feature>
<feature type="compositionally biased region" description="Polar residues" evidence="1">
    <location>
        <begin position="232"/>
        <end position="247"/>
    </location>
</feature>
<reference evidence="3" key="1">
    <citation type="submission" date="2022-11" db="UniProtKB">
        <authorList>
            <consortium name="WormBaseParasite"/>
        </authorList>
    </citation>
    <scope>IDENTIFICATION</scope>
</reference>
<sequence length="463" mass="52815">MQQFFEPFPTEHNQSQQISDAVTSDYVDALSKCPLDPFENKCPKECLVIIDDRGCSLCVCPSNHKTHDFEPNNIQGQQFPTEQHQSQSEVIEVQKVAPTQILSEDWSNLFLNRNFTFAEKSDEMNKSSSFEIIFDKEQSAAENETKSEVVEATYSSTNETDPNTIADEILSGEIENKGDVFEAEEQLLFENDVFIDPNDLFQSIKIQNDNETHGINNITFENGIDENHGHNETSNNEIQEGSSSIDNETFAEGSGNAGQKASVDDENGDAEDSDVTAFEENPTVEPKPKMIEMHKCLCTEIETCLTEIWGNEIFNYKETSDVNLLTKCSLTFLKSDCSNGFNPETKQIFANENNDDKIDTCSCTSDSTPLLFNKQMEKCMTKKSCFIQNHESIFKKMRPFCIEKVKKLAVLNSLKFSKDEILALKNEYLQTFDEEFEDAAKPHYSNIFSRWFYQMRNKFCETF</sequence>
<dbReference type="WBParaSite" id="PDA_v2.g20773.t1">
    <property type="protein sequence ID" value="PDA_v2.g20773.t1"/>
    <property type="gene ID" value="PDA_v2.g20773"/>
</dbReference>